<dbReference type="InterPro" id="IPR013520">
    <property type="entry name" value="Ribonucl_H"/>
</dbReference>
<dbReference type="SMART" id="SM00479">
    <property type="entry name" value="EXOIII"/>
    <property type="match status" value="1"/>
</dbReference>
<dbReference type="PANTHER" id="PTHR30231">
    <property type="entry name" value="DNA POLYMERASE III SUBUNIT EPSILON"/>
    <property type="match status" value="1"/>
</dbReference>
<sequence length="362" mass="40457">MSFVFYDTETTGISTAFDQILQFGAVHTDENLNVLERFEIRCRLQPHIIMSPGAMLVTGVTIEQASHPDYPSHYEMVRAIRQKLTQWSPAIFVGYNSMAFDEELLRQAFYQTLHDPYLTNKQGNTRADAMLLVKGVAQFEPGCLVIPAKSNGRPNFKLDALAPANGFDHQNAHDAMADVEALIHLCKIVAEEAPQEWSNFIRFSQKATCADFLGAGDPILLSEYYSFGGQKHFPVICIGSDMEQPNKHLCFDLSHDPSDFRTLDHAALIQCIKNGPKPLRKTKINAAPSIRDIYDAPAWCLGGLSVDDIEARAQLVLADAEFIARLISAYEASKEEYPESDHVEERIYGGVDRRAKLTPFEG</sequence>
<comment type="caution">
    <text evidence="2">The sequence shown here is derived from an EMBL/GenBank/DDBJ whole genome shotgun (WGS) entry which is preliminary data.</text>
</comment>
<keyword evidence="2" id="KW-0378">Hydrolase</keyword>
<evidence type="ECO:0000313" key="3">
    <source>
        <dbReference type="Proteomes" id="UP001222770"/>
    </source>
</evidence>
<proteinExistence type="predicted"/>
<dbReference type="EMBL" id="JAROCY010000029">
    <property type="protein sequence ID" value="MDF8335525.1"/>
    <property type="molecule type" value="Genomic_DNA"/>
</dbReference>
<dbReference type="InterPro" id="IPR012337">
    <property type="entry name" value="RNaseH-like_sf"/>
</dbReference>
<feature type="domain" description="ExoI SH3-like" evidence="1">
    <location>
        <begin position="194"/>
        <end position="334"/>
    </location>
</feature>
<dbReference type="PANTHER" id="PTHR30231:SF41">
    <property type="entry name" value="DNA POLYMERASE III SUBUNIT EPSILON"/>
    <property type="match status" value="1"/>
</dbReference>
<dbReference type="Pfam" id="PF00929">
    <property type="entry name" value="RNase_T"/>
    <property type="match status" value="1"/>
</dbReference>
<dbReference type="InterPro" id="IPR034747">
    <property type="entry name" value="EXOI_SH3"/>
</dbReference>
<keyword evidence="3" id="KW-1185">Reference proteome</keyword>
<organism evidence="2 3">
    <name type="scientific">Novosphingobium cyanobacteriorum</name>
    <dbReference type="NCBI Taxonomy" id="3024215"/>
    <lineage>
        <taxon>Bacteria</taxon>
        <taxon>Pseudomonadati</taxon>
        <taxon>Pseudomonadota</taxon>
        <taxon>Alphaproteobacteria</taxon>
        <taxon>Sphingomonadales</taxon>
        <taxon>Sphingomonadaceae</taxon>
        <taxon>Novosphingobium</taxon>
    </lineage>
</organism>
<dbReference type="Gene3D" id="3.30.420.10">
    <property type="entry name" value="Ribonuclease H-like superfamily/Ribonuclease H"/>
    <property type="match status" value="1"/>
</dbReference>
<dbReference type="SUPFAM" id="SSF53098">
    <property type="entry name" value="Ribonuclease H-like"/>
    <property type="match status" value="1"/>
</dbReference>
<dbReference type="Proteomes" id="UP001222770">
    <property type="component" value="Unassembled WGS sequence"/>
</dbReference>
<protein>
    <submittedName>
        <fullName evidence="2">Exonuclease domain-containing protein</fullName>
    </submittedName>
</protein>
<dbReference type="PROSITE" id="PS51784">
    <property type="entry name" value="EXOI_SH3"/>
    <property type="match status" value="1"/>
</dbReference>
<gene>
    <name evidence="2" type="ORF">POM99_20145</name>
</gene>
<evidence type="ECO:0000259" key="1">
    <source>
        <dbReference type="PROSITE" id="PS51784"/>
    </source>
</evidence>
<accession>A0ABT6CNP4</accession>
<dbReference type="InterPro" id="IPR036397">
    <property type="entry name" value="RNaseH_sf"/>
</dbReference>
<dbReference type="GO" id="GO:0004527">
    <property type="term" value="F:exonuclease activity"/>
    <property type="evidence" value="ECO:0007669"/>
    <property type="project" value="UniProtKB-KW"/>
</dbReference>
<evidence type="ECO:0000313" key="2">
    <source>
        <dbReference type="EMBL" id="MDF8335525.1"/>
    </source>
</evidence>
<dbReference type="RefSeq" id="WP_277280486.1">
    <property type="nucleotide sequence ID" value="NZ_JAROCY010000029.1"/>
</dbReference>
<keyword evidence="2" id="KW-0269">Exonuclease</keyword>
<name>A0ABT6CNP4_9SPHN</name>
<keyword evidence="2" id="KW-0540">Nuclease</keyword>
<reference evidence="2 3" key="1">
    <citation type="submission" date="2023-03" db="EMBL/GenBank/DDBJ databases">
        <title>Novosphingobium cyanobacteriorum sp. nov., isolated from a eutrophic reservoir during the Microcystis bloom period.</title>
        <authorList>
            <person name="Kang M."/>
            <person name="Le V."/>
            <person name="Ko S.-R."/>
            <person name="Lee S.-A."/>
            <person name="Ahn C.-Y."/>
        </authorList>
    </citation>
    <scope>NUCLEOTIDE SEQUENCE [LARGE SCALE GENOMIC DNA]</scope>
    <source>
        <strain evidence="2 3">HBC54</strain>
    </source>
</reference>